<dbReference type="AlphaFoldDB" id="A0A4P1RSF2"/>
<keyword evidence="3" id="KW-1185">Reference proteome</keyword>
<feature type="compositionally biased region" description="Polar residues" evidence="1">
    <location>
        <begin position="35"/>
        <end position="50"/>
    </location>
</feature>
<dbReference type="STRING" id="3871.A0A4P1RSF2"/>
<sequence>MPKNFKDAEIHEKKQTDPSHGPLTRRFAAQESKKSTLPVSNSNGSGNTMITDDELKSLVDHPTPMSLEQSKPMYSDPDQMEEVEMEDISEVPILDIDNCDANKQDLETDQENLVKFAILFPPSPPKTFFLN</sequence>
<dbReference type="Proteomes" id="UP000188354">
    <property type="component" value="Chromosome LG02"/>
</dbReference>
<organism evidence="2 3">
    <name type="scientific">Lupinus angustifolius</name>
    <name type="common">Narrow-leaved blue lupine</name>
    <dbReference type="NCBI Taxonomy" id="3871"/>
    <lineage>
        <taxon>Eukaryota</taxon>
        <taxon>Viridiplantae</taxon>
        <taxon>Streptophyta</taxon>
        <taxon>Embryophyta</taxon>
        <taxon>Tracheophyta</taxon>
        <taxon>Spermatophyta</taxon>
        <taxon>Magnoliopsida</taxon>
        <taxon>eudicotyledons</taxon>
        <taxon>Gunneridae</taxon>
        <taxon>Pentapetalae</taxon>
        <taxon>rosids</taxon>
        <taxon>fabids</taxon>
        <taxon>Fabales</taxon>
        <taxon>Fabaceae</taxon>
        <taxon>Papilionoideae</taxon>
        <taxon>50 kb inversion clade</taxon>
        <taxon>genistoids sensu lato</taxon>
        <taxon>core genistoids</taxon>
        <taxon>Genisteae</taxon>
        <taxon>Lupinus</taxon>
    </lineage>
</organism>
<dbReference type="EMBL" id="CM007362">
    <property type="protein sequence ID" value="OIW16970.1"/>
    <property type="molecule type" value="Genomic_DNA"/>
</dbReference>
<protein>
    <submittedName>
        <fullName evidence="2">Uncharacterized protein</fullName>
    </submittedName>
</protein>
<evidence type="ECO:0000313" key="3">
    <source>
        <dbReference type="Proteomes" id="UP000188354"/>
    </source>
</evidence>
<gene>
    <name evidence="2" type="ORF">TanjilG_32837</name>
</gene>
<feature type="compositionally biased region" description="Basic and acidic residues" evidence="1">
    <location>
        <begin position="1"/>
        <end position="17"/>
    </location>
</feature>
<accession>A0A4P1RSF2</accession>
<name>A0A4P1RSF2_LUPAN</name>
<reference evidence="2 3" key="1">
    <citation type="journal article" date="2017" name="Plant Biotechnol. J.">
        <title>A comprehensive draft genome sequence for lupin (Lupinus angustifolius), an emerging health food: insights into plant-microbe interactions and legume evolution.</title>
        <authorList>
            <person name="Hane J.K."/>
            <person name="Ming Y."/>
            <person name="Kamphuis L.G."/>
            <person name="Nelson M.N."/>
            <person name="Garg G."/>
            <person name="Atkins C.A."/>
            <person name="Bayer P.E."/>
            <person name="Bravo A."/>
            <person name="Bringans S."/>
            <person name="Cannon S."/>
            <person name="Edwards D."/>
            <person name="Foley R."/>
            <person name="Gao L.L."/>
            <person name="Harrison M.J."/>
            <person name="Huang W."/>
            <person name="Hurgobin B."/>
            <person name="Li S."/>
            <person name="Liu C.W."/>
            <person name="McGrath A."/>
            <person name="Morahan G."/>
            <person name="Murray J."/>
            <person name="Weller J."/>
            <person name="Jian J."/>
            <person name="Singh K.B."/>
        </authorList>
    </citation>
    <scope>NUCLEOTIDE SEQUENCE [LARGE SCALE GENOMIC DNA]</scope>
    <source>
        <strain evidence="3">cv. Tanjil</strain>
        <tissue evidence="2">Whole plant</tissue>
    </source>
</reference>
<feature type="region of interest" description="Disordered" evidence="1">
    <location>
        <begin position="1"/>
        <end position="51"/>
    </location>
</feature>
<evidence type="ECO:0000313" key="2">
    <source>
        <dbReference type="EMBL" id="OIW16970.1"/>
    </source>
</evidence>
<proteinExistence type="predicted"/>
<evidence type="ECO:0000256" key="1">
    <source>
        <dbReference type="SAM" id="MobiDB-lite"/>
    </source>
</evidence>
<dbReference type="Gramene" id="OIW16970">
    <property type="protein sequence ID" value="OIW16970"/>
    <property type="gene ID" value="TanjilG_32837"/>
</dbReference>